<feature type="transmembrane region" description="Helical" evidence="4">
    <location>
        <begin position="248"/>
        <end position="267"/>
    </location>
</feature>
<keyword evidence="1 4" id="KW-0812">Transmembrane</keyword>
<feature type="transmembrane region" description="Helical" evidence="4">
    <location>
        <begin position="12"/>
        <end position="32"/>
    </location>
</feature>
<dbReference type="STRING" id="338963.Pcar_2162"/>
<dbReference type="HOGENOM" id="CLU_046685_2_1_7"/>
<feature type="transmembrane region" description="Helical" evidence="4">
    <location>
        <begin position="166"/>
        <end position="183"/>
    </location>
</feature>
<evidence type="ECO:0000256" key="4">
    <source>
        <dbReference type="SAM" id="Phobius"/>
    </source>
</evidence>
<keyword evidence="7" id="KW-1185">Reference proteome</keyword>
<dbReference type="AlphaFoldDB" id="Q3A2K6"/>
<feature type="transmembrane region" description="Helical" evidence="4">
    <location>
        <begin position="68"/>
        <end position="91"/>
    </location>
</feature>
<keyword evidence="3 4" id="KW-0472">Membrane</keyword>
<feature type="transmembrane region" description="Helical" evidence="4">
    <location>
        <begin position="218"/>
        <end position="236"/>
    </location>
</feature>
<feature type="transmembrane region" description="Helical" evidence="4">
    <location>
        <begin position="274"/>
        <end position="292"/>
    </location>
</feature>
<evidence type="ECO:0000256" key="1">
    <source>
        <dbReference type="ARBA" id="ARBA00022692"/>
    </source>
</evidence>
<dbReference type="InterPro" id="IPR053160">
    <property type="entry name" value="MFS_DHA3_Transporter"/>
</dbReference>
<dbReference type="Proteomes" id="UP000002534">
    <property type="component" value="Chromosome"/>
</dbReference>
<dbReference type="PANTHER" id="PTHR23530:SF1">
    <property type="entry name" value="PERMEASE, MAJOR FACILITATOR SUPERFAMILY-RELATED"/>
    <property type="match status" value="1"/>
</dbReference>
<protein>
    <submittedName>
        <fullName evidence="6">Membrane protein, putative</fullName>
    </submittedName>
</protein>
<dbReference type="InterPro" id="IPR036259">
    <property type="entry name" value="MFS_trans_sf"/>
</dbReference>
<dbReference type="Pfam" id="PF07690">
    <property type="entry name" value="MFS_1"/>
    <property type="match status" value="1"/>
</dbReference>
<dbReference type="eggNOG" id="COG2814">
    <property type="taxonomic scope" value="Bacteria"/>
</dbReference>
<dbReference type="GO" id="GO:0022857">
    <property type="term" value="F:transmembrane transporter activity"/>
    <property type="evidence" value="ECO:0007669"/>
    <property type="project" value="InterPro"/>
</dbReference>
<evidence type="ECO:0000256" key="2">
    <source>
        <dbReference type="ARBA" id="ARBA00022989"/>
    </source>
</evidence>
<dbReference type="Gene3D" id="1.20.1250.20">
    <property type="entry name" value="MFS general substrate transporter like domains"/>
    <property type="match status" value="1"/>
</dbReference>
<dbReference type="InterPro" id="IPR011701">
    <property type="entry name" value="MFS"/>
</dbReference>
<evidence type="ECO:0000313" key="7">
    <source>
        <dbReference type="Proteomes" id="UP000002534"/>
    </source>
</evidence>
<dbReference type="InterPro" id="IPR020846">
    <property type="entry name" value="MFS_dom"/>
</dbReference>
<dbReference type="EMBL" id="CP000142">
    <property type="protein sequence ID" value="ABA89401.1"/>
    <property type="molecule type" value="Genomic_DNA"/>
</dbReference>
<feature type="domain" description="Major facilitator superfamily (MFS) profile" evidence="5">
    <location>
        <begin position="4"/>
        <end position="393"/>
    </location>
</feature>
<dbReference type="PANTHER" id="PTHR23530">
    <property type="entry name" value="TRANSPORT PROTEIN-RELATED"/>
    <property type="match status" value="1"/>
</dbReference>
<reference evidence="6 7" key="2">
    <citation type="journal article" date="2012" name="BMC Genomics">
        <title>The genome of Pelobacter carbinolicus reveals surprising metabolic capabilities and physiological features.</title>
        <authorList>
            <person name="Aklujkar M."/>
            <person name="Haveman S.A."/>
            <person name="Didonato R.Jr."/>
            <person name="Chertkov O."/>
            <person name="Han C.S."/>
            <person name="Land M.L."/>
            <person name="Brown P."/>
            <person name="Lovley D.R."/>
        </authorList>
    </citation>
    <scope>NUCLEOTIDE SEQUENCE [LARGE SCALE GENOMIC DNA]</scope>
    <source>
        <strain evidence="7">DSM 2380 / NBRC 103641 / GraBd1</strain>
    </source>
</reference>
<dbReference type="KEGG" id="pca:Pcar_2162"/>
<accession>Q3A2K6</accession>
<evidence type="ECO:0000259" key="5">
    <source>
        <dbReference type="PROSITE" id="PS50850"/>
    </source>
</evidence>
<name>Q3A2K6_SYNC1</name>
<organism evidence="6 7">
    <name type="scientific">Syntrophotalea carbinolica (strain DSM 2380 / NBRC 103641 / GraBd1)</name>
    <name type="common">Pelobacter carbinolicus</name>
    <dbReference type="NCBI Taxonomy" id="338963"/>
    <lineage>
        <taxon>Bacteria</taxon>
        <taxon>Pseudomonadati</taxon>
        <taxon>Thermodesulfobacteriota</taxon>
        <taxon>Desulfuromonadia</taxon>
        <taxon>Desulfuromonadales</taxon>
        <taxon>Syntrophotaleaceae</taxon>
        <taxon>Syntrophotalea</taxon>
    </lineage>
</organism>
<dbReference type="PROSITE" id="PS50850">
    <property type="entry name" value="MFS"/>
    <property type="match status" value="1"/>
</dbReference>
<feature type="transmembrane region" description="Helical" evidence="4">
    <location>
        <begin position="97"/>
        <end position="120"/>
    </location>
</feature>
<dbReference type="RefSeq" id="WP_011341914.1">
    <property type="nucleotide sequence ID" value="NC_007498.2"/>
</dbReference>
<sequence>MKQIISANVYKLYIFAFLKMTLFPMAIITLFWKDHIGLSLTEILVLQGLFSLASVVMEYPSGYLSDRLGYRAALLVAALFGIIGWTFYLFADSFASVLLAELLLGVCYAFISGSDSALLFETLQAEKQEEQYARFDGRMTSWGQTGEAAGALFAGLMYATSPLLPFALQIVIWILALGICLTLRESPTEQGPAIQSHLTEALGVCRYAWRDNPAIRTTMVFGTLLGLASFYTVWMIQPFMQQCQVPLAWFGPIWAGANLTIAVFSLLSHRLQYYLGMRGMSVLFISLIVIAYSGLGLTAGLGSFVFYYLLTAMRGLQGPMMRHRLQQASARRNRASIQSLHSLSFRIGFIASGPLIGMVADRWGMDVAFLLLAGVFALLLPPMAKKFLAYATT</sequence>
<evidence type="ECO:0000313" key="6">
    <source>
        <dbReference type="EMBL" id="ABA89401.1"/>
    </source>
</evidence>
<evidence type="ECO:0000256" key="3">
    <source>
        <dbReference type="ARBA" id="ARBA00023136"/>
    </source>
</evidence>
<keyword evidence="2 4" id="KW-1133">Transmembrane helix</keyword>
<dbReference type="SUPFAM" id="SSF103473">
    <property type="entry name" value="MFS general substrate transporter"/>
    <property type="match status" value="1"/>
</dbReference>
<feature type="transmembrane region" description="Helical" evidence="4">
    <location>
        <begin position="363"/>
        <end position="380"/>
    </location>
</feature>
<gene>
    <name evidence="6" type="ordered locus">Pcar_2162</name>
</gene>
<reference evidence="7" key="1">
    <citation type="submission" date="2005-10" db="EMBL/GenBank/DDBJ databases">
        <title>Complete sequence of Pelobacter carbinolicus DSM 2380.</title>
        <authorList>
            <person name="Copeland A."/>
            <person name="Lucas S."/>
            <person name="Lapidus A."/>
            <person name="Barry K."/>
            <person name="Detter J.C."/>
            <person name="Glavina T."/>
            <person name="Hammon N."/>
            <person name="Israni S."/>
            <person name="Pitluck S."/>
            <person name="Chertkov O."/>
            <person name="Schmutz J."/>
            <person name="Larimer F."/>
            <person name="Land M."/>
            <person name="Kyrpides N."/>
            <person name="Ivanova N."/>
            <person name="Richardson P."/>
        </authorList>
    </citation>
    <scope>NUCLEOTIDE SEQUENCE [LARGE SCALE GENOMIC DNA]</scope>
    <source>
        <strain evidence="7">DSM 2380 / NBRC 103641 / GraBd1</strain>
    </source>
</reference>
<proteinExistence type="predicted"/>